<dbReference type="PANTHER" id="PTHR21311">
    <property type="entry name" value="CONSERVED OLIGOMERIC GOLGI COMPLEX COMPONENT 8"/>
    <property type="match status" value="1"/>
</dbReference>
<evidence type="ECO:0000256" key="9">
    <source>
        <dbReference type="SAM" id="MobiDB-lite"/>
    </source>
</evidence>
<evidence type="ECO:0000256" key="2">
    <source>
        <dbReference type="ARBA" id="ARBA00006419"/>
    </source>
</evidence>
<dbReference type="GO" id="GO:0017119">
    <property type="term" value="C:Golgi transport complex"/>
    <property type="evidence" value="ECO:0007669"/>
    <property type="project" value="InterPro"/>
</dbReference>
<dbReference type="OrthoDB" id="1661054at2759"/>
<feature type="region of interest" description="Disordered" evidence="9">
    <location>
        <begin position="865"/>
        <end position="981"/>
    </location>
</feature>
<comment type="subcellular location">
    <subcellularLocation>
        <location evidence="1">Golgi apparatus membrane</location>
        <topology evidence="1">Peripheral membrane protein</topology>
    </subcellularLocation>
</comment>
<evidence type="ECO:0000313" key="11">
    <source>
        <dbReference type="Proteomes" id="UP000603453"/>
    </source>
</evidence>
<accession>A0A8H7RBA2</accession>
<evidence type="ECO:0000256" key="5">
    <source>
        <dbReference type="ARBA" id="ARBA00022927"/>
    </source>
</evidence>
<keyword evidence="11" id="KW-1185">Reference proteome</keyword>
<keyword evidence="4" id="KW-0813">Transport</keyword>
<feature type="compositionally biased region" description="Basic and acidic residues" evidence="9">
    <location>
        <begin position="947"/>
        <end position="966"/>
    </location>
</feature>
<feature type="compositionally biased region" description="Basic and acidic residues" evidence="9">
    <location>
        <begin position="899"/>
        <end position="908"/>
    </location>
</feature>
<evidence type="ECO:0000256" key="7">
    <source>
        <dbReference type="ARBA" id="ARBA00023136"/>
    </source>
</evidence>
<feature type="compositionally biased region" description="Acidic residues" evidence="9">
    <location>
        <begin position="668"/>
        <end position="680"/>
    </location>
</feature>
<evidence type="ECO:0000313" key="10">
    <source>
        <dbReference type="EMBL" id="KAG2207340.1"/>
    </source>
</evidence>
<reference evidence="10" key="1">
    <citation type="submission" date="2020-12" db="EMBL/GenBank/DDBJ databases">
        <title>Metabolic potential, ecology and presence of endohyphal bacteria is reflected in genomic diversity of Mucoromycotina.</title>
        <authorList>
            <person name="Muszewska A."/>
            <person name="Okrasinska A."/>
            <person name="Steczkiewicz K."/>
            <person name="Drgas O."/>
            <person name="Orlowska M."/>
            <person name="Perlinska-Lenart U."/>
            <person name="Aleksandrzak-Piekarczyk T."/>
            <person name="Szatraj K."/>
            <person name="Zielenkiewicz U."/>
            <person name="Pilsyk S."/>
            <person name="Malc E."/>
            <person name="Mieczkowski P."/>
            <person name="Kruszewska J.S."/>
            <person name="Biernat P."/>
            <person name="Pawlowska J."/>
        </authorList>
    </citation>
    <scope>NUCLEOTIDE SEQUENCE</scope>
    <source>
        <strain evidence="10">WA0000017839</strain>
    </source>
</reference>
<proteinExistence type="inferred from homology"/>
<protein>
    <recommendedName>
        <fullName evidence="3">Conserved oligomeric Golgi complex subunit 8</fullName>
    </recommendedName>
    <alternativeName>
        <fullName evidence="8">Component of oligomeric Golgi complex 8</fullName>
    </alternativeName>
</protein>
<gene>
    <name evidence="10" type="ORF">INT47_006814</name>
</gene>
<keyword evidence="6" id="KW-0333">Golgi apparatus</keyword>
<comment type="caution">
    <text evidence="10">The sequence shown here is derived from an EMBL/GenBank/DDBJ whole genome shotgun (WGS) entry which is preliminary data.</text>
</comment>
<feature type="compositionally biased region" description="Basic residues" evidence="9">
    <location>
        <begin position="967"/>
        <end position="981"/>
    </location>
</feature>
<evidence type="ECO:0000256" key="6">
    <source>
        <dbReference type="ARBA" id="ARBA00023034"/>
    </source>
</evidence>
<name>A0A8H7RBA2_9FUNG</name>
<sequence>MSVVSPTHFDDNTEDLLQLLTKAWDNPLKATILESKWTRDYLTKLTSLPLDELLHEPAQLLEEQAKAKRDAQQLAFRDYPSFLHAQTCRHQAEETLDGLDEHLAEFVASVPDLQQACEAFGEHAKILKEERGKITSVLEHQNVLTDLLEIPQMMETCVWNGYYSEAMDLASHVRLLQVRYPLSVIGSIQQQVQASSDLMLVQLISHLRKPIRLAAAMNVVGFLRRMDVFESETELKMVFLRCRHDFLQQRLARVKRDIASDDARQQSVDAFEYLKRFVDVMREQMFEIGTQYISIFSNGEQGTLLSDYMVHITGLIRAALNKYLPMIEDTSALASLLTQLQYCGLSLGRIGLDFRHIFVHAFEEAVQPMITRWIDAATGDLCQRIEKATTEASAPSTWMSSKLVSQSNEVRRNAFQPPMLLVGYPSLAIFTNGILSAFNALRLLPAVSLFEPIARHLDACFLEIANALKIYSDQAASHIPDEVSYLQSFAAAYARCCVPYLKSCLNDGIYGDLRLSGYEKEDGEEDMELVLVDHLPVVKKEVTDAQQTEEKESDIVNLITPNEEQMDVGVPVENDDVKKPLENETREDKPAAINEAAVVNEPVASVAGKSVVETSVAETPVVEGSIVKSSTADKSSVDEPAVDKSYLKEHVAVAKNSAAEKPTVVEEPAVEEPAVEEPAVEEPAVEKPAVEEPAVEEMAVEETTVALERSAVEDHVLEEPAVEETSVAVEEVPVAETPAVETPVVETPVVETPVVETPVVETPVVETPVVETPVVETPVVETPVVETPVVETPVVETPVVETPVVETPVVETPVEGTTALETTALETLVLEIPAETPAAETAAVETSAVEAPVAETTVVKDLVVESPRTDDPAVTDHMIKEPSSAKGNQSVEKSQGFIAEREDVKEDTPVNAAESELKKEPLKNANDTANKNTEEPAAADAAASITEHTDEEHKGEGGVKATQEKKAPKKSKKHKGKKGRR</sequence>
<dbReference type="GO" id="GO:0015031">
    <property type="term" value="P:protein transport"/>
    <property type="evidence" value="ECO:0007669"/>
    <property type="project" value="UniProtKB-KW"/>
</dbReference>
<dbReference type="Proteomes" id="UP000603453">
    <property type="component" value="Unassembled WGS sequence"/>
</dbReference>
<keyword evidence="7" id="KW-0472">Membrane</keyword>
<organism evidence="10 11">
    <name type="scientific">Mucor saturninus</name>
    <dbReference type="NCBI Taxonomy" id="64648"/>
    <lineage>
        <taxon>Eukaryota</taxon>
        <taxon>Fungi</taxon>
        <taxon>Fungi incertae sedis</taxon>
        <taxon>Mucoromycota</taxon>
        <taxon>Mucoromycotina</taxon>
        <taxon>Mucoromycetes</taxon>
        <taxon>Mucorales</taxon>
        <taxon>Mucorineae</taxon>
        <taxon>Mucoraceae</taxon>
        <taxon>Mucor</taxon>
    </lineage>
</organism>
<dbReference type="InterPro" id="IPR016159">
    <property type="entry name" value="Cullin_repeat-like_dom_sf"/>
</dbReference>
<dbReference type="GO" id="GO:0006891">
    <property type="term" value="P:intra-Golgi vesicle-mediated transport"/>
    <property type="evidence" value="ECO:0007669"/>
    <property type="project" value="TreeGrafter"/>
</dbReference>
<dbReference type="InterPro" id="IPR007255">
    <property type="entry name" value="COG8"/>
</dbReference>
<evidence type="ECO:0000256" key="1">
    <source>
        <dbReference type="ARBA" id="ARBA00004395"/>
    </source>
</evidence>
<dbReference type="GO" id="GO:0000139">
    <property type="term" value="C:Golgi membrane"/>
    <property type="evidence" value="ECO:0007669"/>
    <property type="project" value="UniProtKB-SubCell"/>
</dbReference>
<evidence type="ECO:0000256" key="3">
    <source>
        <dbReference type="ARBA" id="ARBA00020983"/>
    </source>
</evidence>
<dbReference type="Pfam" id="PF04124">
    <property type="entry name" value="Dor1"/>
    <property type="match status" value="1"/>
</dbReference>
<dbReference type="PANTHER" id="PTHR21311:SF0">
    <property type="entry name" value="CONSERVED OLIGOMERIC GOLGI COMPLEX SUBUNIT 8"/>
    <property type="match status" value="1"/>
</dbReference>
<dbReference type="SUPFAM" id="SSF74788">
    <property type="entry name" value="Cullin repeat-like"/>
    <property type="match status" value="1"/>
</dbReference>
<dbReference type="EMBL" id="JAEPRD010000025">
    <property type="protein sequence ID" value="KAG2207340.1"/>
    <property type="molecule type" value="Genomic_DNA"/>
</dbReference>
<comment type="similarity">
    <text evidence="2">Belongs to the COG8 family.</text>
</comment>
<evidence type="ECO:0000256" key="8">
    <source>
        <dbReference type="ARBA" id="ARBA00031347"/>
    </source>
</evidence>
<dbReference type="AlphaFoldDB" id="A0A8H7RBA2"/>
<feature type="region of interest" description="Disordered" evidence="9">
    <location>
        <begin position="657"/>
        <end position="695"/>
    </location>
</feature>
<keyword evidence="5" id="KW-0653">Protein transport</keyword>
<evidence type="ECO:0000256" key="4">
    <source>
        <dbReference type="ARBA" id="ARBA00022448"/>
    </source>
</evidence>